<organism evidence="1 2">
    <name type="scientific">Vanrija pseudolonga</name>
    <dbReference type="NCBI Taxonomy" id="143232"/>
    <lineage>
        <taxon>Eukaryota</taxon>
        <taxon>Fungi</taxon>
        <taxon>Dikarya</taxon>
        <taxon>Basidiomycota</taxon>
        <taxon>Agaricomycotina</taxon>
        <taxon>Tremellomycetes</taxon>
        <taxon>Trichosporonales</taxon>
        <taxon>Trichosporonaceae</taxon>
        <taxon>Vanrija</taxon>
    </lineage>
</organism>
<proteinExistence type="predicted"/>
<dbReference type="RefSeq" id="XP_062629145.1">
    <property type="nucleotide sequence ID" value="XM_062773161.1"/>
</dbReference>
<dbReference type="EMBL" id="CP086717">
    <property type="protein sequence ID" value="WOO83113.1"/>
    <property type="molecule type" value="Genomic_DNA"/>
</dbReference>
<reference evidence="1" key="1">
    <citation type="submission" date="2023-10" db="EMBL/GenBank/DDBJ databases">
        <authorList>
            <person name="Noh H."/>
        </authorList>
    </citation>
    <scope>NUCLEOTIDE SEQUENCE</scope>
    <source>
        <strain evidence="1">DUCC4014</strain>
    </source>
</reference>
<name>A0AAF1BS84_9TREE</name>
<sequence>MDRSDTPTLNQIQHTVSSQHDYDKSPTPTHFVSGDGVLFTFDATHLARLSTYFAKPRPDPGATAVAWVIKVYYGALNYAFQLLLDLEAGSTAELIWPHARVIVGLVKLIKFYDLPVVGRALLARSSEASCRKNALQWLLIASALGDDLHNPIRATIRYGLDVDGLDLLLARANVDVIDCFHKLLPDALAQLTATHRQWEGCLKLFKKNFMYNVYQLDCAQCGFAPTVYPHCSLGGYTHFHHVGEAMRPSFRLSVIDNVLIHVWRYLRGRDAPWELEHIERWARELGGDEALTGLLVHHVPVLTTFLMPRNSGRVWANMEGQ</sequence>
<evidence type="ECO:0000313" key="1">
    <source>
        <dbReference type="EMBL" id="WOO83113.1"/>
    </source>
</evidence>
<protein>
    <submittedName>
        <fullName evidence="1">Uncharacterized protein</fullName>
    </submittedName>
</protein>
<gene>
    <name evidence="1" type="ORF">LOC62_04G006594</name>
</gene>
<keyword evidence="2" id="KW-1185">Reference proteome</keyword>
<evidence type="ECO:0000313" key="2">
    <source>
        <dbReference type="Proteomes" id="UP000827549"/>
    </source>
</evidence>
<dbReference type="AlphaFoldDB" id="A0AAF1BS84"/>
<accession>A0AAF1BS84</accession>
<dbReference type="GeneID" id="87809816"/>
<dbReference type="Proteomes" id="UP000827549">
    <property type="component" value="Chromosome 4"/>
</dbReference>